<evidence type="ECO:0000313" key="5">
    <source>
        <dbReference type="EMBL" id="MPM34585.1"/>
    </source>
</evidence>
<evidence type="ECO:0000256" key="3">
    <source>
        <dbReference type="ARBA" id="ARBA00023163"/>
    </source>
</evidence>
<reference evidence="5" key="1">
    <citation type="submission" date="2019-08" db="EMBL/GenBank/DDBJ databases">
        <authorList>
            <person name="Kucharzyk K."/>
            <person name="Murdoch R.W."/>
            <person name="Higgins S."/>
            <person name="Loffler F."/>
        </authorList>
    </citation>
    <scope>NUCLEOTIDE SEQUENCE</scope>
</reference>
<dbReference type="PRINTS" id="PR00032">
    <property type="entry name" value="HTHARAC"/>
</dbReference>
<comment type="caution">
    <text evidence="5">The sequence shown here is derived from an EMBL/GenBank/DDBJ whole genome shotgun (WGS) entry which is preliminary data.</text>
</comment>
<name>A0A644Z114_9ZZZZ</name>
<feature type="domain" description="HTH araC/xylS-type" evidence="4">
    <location>
        <begin position="1"/>
        <end position="47"/>
    </location>
</feature>
<dbReference type="GO" id="GO:0043565">
    <property type="term" value="F:sequence-specific DNA binding"/>
    <property type="evidence" value="ECO:0007669"/>
    <property type="project" value="InterPro"/>
</dbReference>
<evidence type="ECO:0000259" key="4">
    <source>
        <dbReference type="PROSITE" id="PS01124"/>
    </source>
</evidence>
<dbReference type="Pfam" id="PF12833">
    <property type="entry name" value="HTH_18"/>
    <property type="match status" value="1"/>
</dbReference>
<dbReference type="InterPro" id="IPR020449">
    <property type="entry name" value="Tscrpt_reg_AraC-type_HTH"/>
</dbReference>
<dbReference type="Gene3D" id="1.10.10.60">
    <property type="entry name" value="Homeodomain-like"/>
    <property type="match status" value="1"/>
</dbReference>
<dbReference type="SUPFAM" id="SSF46689">
    <property type="entry name" value="Homeodomain-like"/>
    <property type="match status" value="1"/>
</dbReference>
<keyword evidence="1" id="KW-0805">Transcription regulation</keyword>
<accession>A0A644Z114</accession>
<dbReference type="InterPro" id="IPR018060">
    <property type="entry name" value="HTH_AraC"/>
</dbReference>
<keyword evidence="2" id="KW-0238">DNA-binding</keyword>
<dbReference type="EMBL" id="VSSQ01007018">
    <property type="protein sequence ID" value="MPM34585.1"/>
    <property type="molecule type" value="Genomic_DNA"/>
</dbReference>
<proteinExistence type="predicted"/>
<protein>
    <recommendedName>
        <fullName evidence="4">HTH araC/xylS-type domain-containing protein</fullName>
    </recommendedName>
</protein>
<keyword evidence="3" id="KW-0804">Transcription</keyword>
<dbReference type="GO" id="GO:0003700">
    <property type="term" value="F:DNA-binding transcription factor activity"/>
    <property type="evidence" value="ECO:0007669"/>
    <property type="project" value="InterPro"/>
</dbReference>
<organism evidence="5">
    <name type="scientific">bioreactor metagenome</name>
    <dbReference type="NCBI Taxonomy" id="1076179"/>
    <lineage>
        <taxon>unclassified sequences</taxon>
        <taxon>metagenomes</taxon>
        <taxon>ecological metagenomes</taxon>
    </lineage>
</organism>
<dbReference type="AlphaFoldDB" id="A0A644Z114"/>
<gene>
    <name evidence="5" type="ORF">SDC9_81171</name>
</gene>
<evidence type="ECO:0000256" key="2">
    <source>
        <dbReference type="ARBA" id="ARBA00023125"/>
    </source>
</evidence>
<dbReference type="PROSITE" id="PS01124">
    <property type="entry name" value="HTH_ARAC_FAMILY_2"/>
    <property type="match status" value="1"/>
</dbReference>
<dbReference type="InterPro" id="IPR009057">
    <property type="entry name" value="Homeodomain-like_sf"/>
</dbReference>
<sequence>MIRARDLMREGLSLTLVAQQCGFSEYSGFYKAFKNEYGISPREYAARQ</sequence>
<evidence type="ECO:0000256" key="1">
    <source>
        <dbReference type="ARBA" id="ARBA00023015"/>
    </source>
</evidence>